<protein>
    <submittedName>
        <fullName evidence="8">Sulfide dehydrogenase [flavocytochrome c] flavoprotein chain</fullName>
        <ecNumber evidence="8">1.8.2.3</ecNumber>
    </submittedName>
</protein>
<keyword evidence="4" id="KW-0274">FAD</keyword>
<evidence type="ECO:0000259" key="7">
    <source>
        <dbReference type="Pfam" id="PF07992"/>
    </source>
</evidence>
<dbReference type="AlphaFoldDB" id="A0A2S9Y7G7"/>
<keyword evidence="9" id="KW-1185">Reference proteome</keyword>
<sequence length="393" mass="43091">MTRHHQVVIIGGGTAGISVAARLHNLAPELDVAIVEPSQVHYYQPLWTLVGGGEFARDVTARPEADYIPSGHTWICDAVEGFEPEQKRVLLREGEPVEYEQLVVCAGIQLNWSAIEGLEDAIGTGGLCSNYSYDTVAYTWECISSFRGGRAVFTAPATAIKCGGAPQKIMWLAEENFRRRGLRDDAEVSFANAGARIFGVHKYRIALERLAVERKIVTRFGHNLVGVDPGKKIARFLTGEETVELDYDMMHVTPPQSAPSFIADSPLADEAGWVEVDKYSTQHTRFADVFSLGDCSSLPCAKTGAAVRKQAPVTVANLLAHRGGQPLEAAYDGYSSCPLVTGVGQVMLAEFDYDGNPCESFPFDQARPRYSMYALKAYGLPELYWNGMLRGRM</sequence>
<dbReference type="EMBL" id="PVNK01000136">
    <property type="protein sequence ID" value="PRQ01039.1"/>
    <property type="molecule type" value="Genomic_DNA"/>
</dbReference>
<dbReference type="PANTHER" id="PTHR10632:SF2">
    <property type="entry name" value="SULFIDE:QUINONE OXIDOREDUCTASE, MITOCHONDRIAL"/>
    <property type="match status" value="1"/>
</dbReference>
<keyword evidence="3" id="KW-0874">Quinone</keyword>
<dbReference type="FunFam" id="3.50.50.60:FF:000034">
    <property type="entry name" value="sulfide:quinone oxidoreductase, mitochondrial"/>
    <property type="match status" value="1"/>
</dbReference>
<reference evidence="8 9" key="1">
    <citation type="submission" date="2018-03" db="EMBL/GenBank/DDBJ databases">
        <title>Draft Genome Sequences of the Obligatory Marine Myxobacteria Enhygromyxa salina SWB005.</title>
        <authorList>
            <person name="Poehlein A."/>
            <person name="Moghaddam J.A."/>
            <person name="Harms H."/>
            <person name="Alanjari M."/>
            <person name="Koenig G.M."/>
            <person name="Daniel R."/>
            <person name="Schaeberle T.F."/>
        </authorList>
    </citation>
    <scope>NUCLEOTIDE SEQUENCE [LARGE SCALE GENOMIC DNA]</scope>
    <source>
        <strain evidence="8 9">SWB005</strain>
    </source>
</reference>
<evidence type="ECO:0000256" key="6">
    <source>
        <dbReference type="ARBA" id="ARBA00023002"/>
    </source>
</evidence>
<evidence type="ECO:0000256" key="3">
    <source>
        <dbReference type="ARBA" id="ARBA00022719"/>
    </source>
</evidence>
<dbReference type="RefSeq" id="WP_106392107.1">
    <property type="nucleotide sequence ID" value="NZ_PVNK01000136.1"/>
</dbReference>
<comment type="cofactor">
    <cofactor evidence="1">
        <name>FAD</name>
        <dbReference type="ChEBI" id="CHEBI:57692"/>
    </cofactor>
</comment>
<dbReference type="PANTHER" id="PTHR10632">
    <property type="entry name" value="SULFIDE:QUINONE OXIDOREDUCTASE"/>
    <property type="match status" value="1"/>
</dbReference>
<accession>A0A2S9Y7G7</accession>
<evidence type="ECO:0000256" key="5">
    <source>
        <dbReference type="ARBA" id="ARBA00022946"/>
    </source>
</evidence>
<organism evidence="8 9">
    <name type="scientific">Enhygromyxa salina</name>
    <dbReference type="NCBI Taxonomy" id="215803"/>
    <lineage>
        <taxon>Bacteria</taxon>
        <taxon>Pseudomonadati</taxon>
        <taxon>Myxococcota</taxon>
        <taxon>Polyangia</taxon>
        <taxon>Nannocystales</taxon>
        <taxon>Nannocystaceae</taxon>
        <taxon>Enhygromyxa</taxon>
    </lineage>
</organism>
<keyword evidence="2" id="KW-0285">Flavoprotein</keyword>
<comment type="caution">
    <text evidence="8">The sequence shown here is derived from an EMBL/GenBank/DDBJ whole genome shotgun (WGS) entry which is preliminary data.</text>
</comment>
<dbReference type="Gene3D" id="3.50.50.60">
    <property type="entry name" value="FAD/NAD(P)-binding domain"/>
    <property type="match status" value="2"/>
</dbReference>
<dbReference type="InterPro" id="IPR023753">
    <property type="entry name" value="FAD/NAD-binding_dom"/>
</dbReference>
<evidence type="ECO:0000256" key="1">
    <source>
        <dbReference type="ARBA" id="ARBA00001974"/>
    </source>
</evidence>
<dbReference type="Proteomes" id="UP000237968">
    <property type="component" value="Unassembled WGS sequence"/>
</dbReference>
<gene>
    <name evidence="8" type="primary">fccB</name>
    <name evidence="8" type="ORF">ENSA5_27210</name>
</gene>
<dbReference type="GO" id="GO:0071949">
    <property type="term" value="F:FAD binding"/>
    <property type="evidence" value="ECO:0007669"/>
    <property type="project" value="TreeGrafter"/>
</dbReference>
<dbReference type="Pfam" id="PF07992">
    <property type="entry name" value="Pyr_redox_2"/>
    <property type="match status" value="1"/>
</dbReference>
<dbReference type="SUPFAM" id="SSF51905">
    <property type="entry name" value="FAD/NAD(P)-binding domain"/>
    <property type="match status" value="2"/>
</dbReference>
<dbReference type="EC" id="1.8.2.3" evidence="8"/>
<keyword evidence="6 8" id="KW-0560">Oxidoreductase</keyword>
<dbReference type="GO" id="GO:0070221">
    <property type="term" value="P:sulfide oxidation, using sulfide:quinone oxidoreductase"/>
    <property type="evidence" value="ECO:0007669"/>
    <property type="project" value="TreeGrafter"/>
</dbReference>
<evidence type="ECO:0000256" key="2">
    <source>
        <dbReference type="ARBA" id="ARBA00022630"/>
    </source>
</evidence>
<evidence type="ECO:0000256" key="4">
    <source>
        <dbReference type="ARBA" id="ARBA00022827"/>
    </source>
</evidence>
<feature type="domain" description="FAD/NAD(P)-binding" evidence="7">
    <location>
        <begin position="6"/>
        <end position="121"/>
    </location>
</feature>
<dbReference type="InterPro" id="IPR015904">
    <property type="entry name" value="Sulphide_quinone_reductase"/>
</dbReference>
<name>A0A2S9Y7G7_9BACT</name>
<evidence type="ECO:0000313" key="8">
    <source>
        <dbReference type="EMBL" id="PRQ01039.1"/>
    </source>
</evidence>
<dbReference type="InterPro" id="IPR036188">
    <property type="entry name" value="FAD/NAD-bd_sf"/>
</dbReference>
<dbReference type="GO" id="GO:0048038">
    <property type="term" value="F:quinone binding"/>
    <property type="evidence" value="ECO:0007669"/>
    <property type="project" value="UniProtKB-KW"/>
</dbReference>
<keyword evidence="5" id="KW-0809">Transit peptide</keyword>
<evidence type="ECO:0000313" key="9">
    <source>
        <dbReference type="Proteomes" id="UP000237968"/>
    </source>
</evidence>
<dbReference type="OrthoDB" id="9802771at2"/>
<dbReference type="GO" id="GO:0070224">
    <property type="term" value="F:sulfide:quinone oxidoreductase activity"/>
    <property type="evidence" value="ECO:0007669"/>
    <property type="project" value="TreeGrafter"/>
</dbReference>
<proteinExistence type="predicted"/>
<dbReference type="GO" id="GO:0070225">
    <property type="term" value="F:sulfide dehydrogenase activity"/>
    <property type="evidence" value="ECO:0007669"/>
    <property type="project" value="UniProtKB-EC"/>
</dbReference>